<evidence type="ECO:0000256" key="5">
    <source>
        <dbReference type="HAMAP-Rule" id="MF_00601"/>
    </source>
</evidence>
<feature type="binding site" evidence="5">
    <location>
        <position position="181"/>
    </location>
    <ligand>
        <name>adenosylcob(III)alamin</name>
        <dbReference type="ChEBI" id="CHEBI:18408"/>
    </ligand>
</feature>
<dbReference type="GO" id="GO:0008851">
    <property type="term" value="F:ethanolamine ammonia-lyase activity"/>
    <property type="evidence" value="ECO:0007669"/>
    <property type="project" value="UniProtKB-UniRule"/>
</dbReference>
<dbReference type="PIRSF" id="PIRSF018982">
    <property type="entry name" value="EutC"/>
    <property type="match status" value="1"/>
</dbReference>
<keyword evidence="2 5" id="KW-0456">Lyase</keyword>
<dbReference type="Gene3D" id="1.10.30.40">
    <property type="entry name" value="Ethanolamine ammonia-lyase light chain (EutC), N-terminal domain"/>
    <property type="match status" value="1"/>
</dbReference>
<comment type="function">
    <text evidence="5">Catalyzes the deamination of various vicinal amino-alcohols to oxo compounds. Allows this organism to utilize ethanolamine as the sole source of nitrogen and carbon in the presence of external vitamin B12.</text>
</comment>
<keyword evidence="4 5" id="KW-1283">Bacterial microcompartment</keyword>
<comment type="cofactor">
    <cofactor evidence="5">
        <name>adenosylcob(III)alamin</name>
        <dbReference type="ChEBI" id="CHEBI:18408"/>
    </cofactor>
    <text evidence="5">Binds between the large and small subunits.</text>
</comment>
<keyword evidence="3 5" id="KW-0170">Cobalt</keyword>
<dbReference type="EMBL" id="PTRA01000006">
    <property type="protein sequence ID" value="PQA54557.1"/>
    <property type="molecule type" value="Genomic_DNA"/>
</dbReference>
<dbReference type="RefSeq" id="WP_104715679.1">
    <property type="nucleotide sequence ID" value="NZ_PTRA01000006.1"/>
</dbReference>
<evidence type="ECO:0000313" key="6">
    <source>
        <dbReference type="EMBL" id="PQA54557.1"/>
    </source>
</evidence>
<keyword evidence="7" id="KW-1185">Reference proteome</keyword>
<dbReference type="GO" id="GO:0006520">
    <property type="term" value="P:amino acid metabolic process"/>
    <property type="evidence" value="ECO:0007669"/>
    <property type="project" value="InterPro"/>
</dbReference>
<evidence type="ECO:0000313" key="7">
    <source>
        <dbReference type="Proteomes" id="UP000239590"/>
    </source>
</evidence>
<comment type="subunit">
    <text evidence="5">The basic unit is a heterodimer which dimerizes to form tetramers. The heterotetramers trimerize; 6 large subunits form a core ring with 6 small subunits projecting outwards.</text>
</comment>
<evidence type="ECO:0000256" key="4">
    <source>
        <dbReference type="ARBA" id="ARBA00024446"/>
    </source>
</evidence>
<dbReference type="GO" id="GO:0009350">
    <property type="term" value="C:ethanolamine ammonia-lyase complex"/>
    <property type="evidence" value="ECO:0007669"/>
    <property type="project" value="UniProtKB-UniRule"/>
</dbReference>
<dbReference type="AlphaFoldDB" id="A0A2S7IGK4"/>
<dbReference type="HAMAP" id="MF_00601">
    <property type="entry name" value="EutC"/>
    <property type="match status" value="1"/>
</dbReference>
<dbReference type="EC" id="4.3.1.7" evidence="5"/>
<dbReference type="InterPro" id="IPR009246">
    <property type="entry name" value="EutC"/>
</dbReference>
<dbReference type="PANTHER" id="PTHR39330">
    <property type="entry name" value="ETHANOLAMINE AMMONIA-LYASE LIGHT CHAIN"/>
    <property type="match status" value="1"/>
</dbReference>
<evidence type="ECO:0000256" key="3">
    <source>
        <dbReference type="ARBA" id="ARBA00023285"/>
    </source>
</evidence>
<dbReference type="Proteomes" id="UP000239590">
    <property type="component" value="Unassembled WGS sequence"/>
</dbReference>
<organism evidence="6 7">
    <name type="scientific">Siphonobacter curvatus</name>
    <dbReference type="NCBI Taxonomy" id="2094562"/>
    <lineage>
        <taxon>Bacteria</taxon>
        <taxon>Pseudomonadati</taxon>
        <taxon>Bacteroidota</taxon>
        <taxon>Cytophagia</taxon>
        <taxon>Cytophagales</taxon>
        <taxon>Cytophagaceae</taxon>
        <taxon>Siphonobacter</taxon>
    </lineage>
</organism>
<comment type="catalytic activity">
    <reaction evidence="5">
        <text>ethanolamine = acetaldehyde + NH4(+)</text>
        <dbReference type="Rhea" id="RHEA:15313"/>
        <dbReference type="ChEBI" id="CHEBI:15343"/>
        <dbReference type="ChEBI" id="CHEBI:28938"/>
        <dbReference type="ChEBI" id="CHEBI:57603"/>
        <dbReference type="EC" id="4.3.1.7"/>
    </reaction>
</comment>
<dbReference type="OrthoDB" id="114248at2"/>
<evidence type="ECO:0000256" key="2">
    <source>
        <dbReference type="ARBA" id="ARBA00023239"/>
    </source>
</evidence>
<dbReference type="PANTHER" id="PTHR39330:SF1">
    <property type="entry name" value="ETHANOLAMINE AMMONIA-LYASE SMALL SUBUNIT"/>
    <property type="match status" value="1"/>
</dbReference>
<proteinExistence type="inferred from homology"/>
<dbReference type="GO" id="GO:0031471">
    <property type="term" value="C:ethanolamine degradation polyhedral organelle"/>
    <property type="evidence" value="ECO:0007669"/>
    <property type="project" value="UniProtKB-UniRule"/>
</dbReference>
<feature type="binding site" evidence="5">
    <location>
        <position position="210"/>
    </location>
    <ligand>
        <name>adenosylcob(III)alamin</name>
        <dbReference type="ChEBI" id="CHEBI:18408"/>
    </ligand>
</feature>
<comment type="caution">
    <text evidence="6">The sequence shown here is derived from an EMBL/GenBank/DDBJ whole genome shotgun (WGS) entry which is preliminary data.</text>
</comment>
<dbReference type="GO" id="GO:0046336">
    <property type="term" value="P:ethanolamine catabolic process"/>
    <property type="evidence" value="ECO:0007669"/>
    <property type="project" value="UniProtKB-UniRule"/>
</dbReference>
<evidence type="ECO:0000256" key="1">
    <source>
        <dbReference type="ARBA" id="ARBA00022628"/>
    </source>
</evidence>
<dbReference type="UniPathway" id="UPA00560"/>
<keyword evidence="1 5" id="KW-0846">Cobalamin</keyword>
<comment type="similarity">
    <text evidence="5">Belongs to the EutC family.</text>
</comment>
<sequence>MNEIQKYPTPPDEWASLKTFTDARIALGKTGVSIPLRESLAFKLAHAHAKDAVYSSLDTQALATRWQKYGMPVYTLKTQALHRDQYLQRPDLGRKLHEESVQLLEALHANPVDVAVVIADGLSATALTENAEPFLDRFWTKAGERGYSLAPLCLVEQGRVAIGDEIGKLLRARLVVVLIGERPGLSSFNSMGLYLTFDPKPGLTDERRNCISNIRPQGLSIELAVDKLLYLLQEAFRLQLTGVLLKENERKGIN</sequence>
<feature type="binding site" evidence="5">
    <location>
        <position position="160"/>
    </location>
    <ligand>
        <name>adenosylcob(III)alamin</name>
        <dbReference type="ChEBI" id="CHEBI:18408"/>
    </ligand>
</feature>
<reference evidence="7" key="1">
    <citation type="submission" date="2018-02" db="EMBL/GenBank/DDBJ databases">
        <title>Genome sequencing of Solimonas sp. HR-BB.</title>
        <authorList>
            <person name="Lee Y."/>
            <person name="Jeon C.O."/>
        </authorList>
    </citation>
    <scope>NUCLEOTIDE SEQUENCE [LARGE SCALE GENOMIC DNA]</scope>
    <source>
        <strain evidence="7">HR-U</strain>
    </source>
</reference>
<dbReference type="InterPro" id="IPR042251">
    <property type="entry name" value="EutC_C"/>
</dbReference>
<comment type="pathway">
    <text evidence="5">Amine and polyamine degradation; ethanolamine degradation.</text>
</comment>
<name>A0A2S7IGK4_9BACT</name>
<dbReference type="Gene3D" id="3.40.50.11240">
    <property type="entry name" value="Ethanolamine ammonia-lyase light chain (EutC)"/>
    <property type="match status" value="1"/>
</dbReference>
<gene>
    <name evidence="5" type="primary">eutC</name>
    <name evidence="6" type="ORF">C5O19_22695</name>
</gene>
<dbReference type="Pfam" id="PF05985">
    <property type="entry name" value="EutC"/>
    <property type="match status" value="1"/>
</dbReference>
<dbReference type="InterPro" id="IPR042255">
    <property type="entry name" value="EutC_N"/>
</dbReference>
<comment type="subcellular location">
    <subcellularLocation>
        <location evidence="5">Bacterial microcompartment</location>
    </subcellularLocation>
</comment>
<accession>A0A2S7IGK4</accession>
<dbReference type="GO" id="GO:0031419">
    <property type="term" value="F:cobalamin binding"/>
    <property type="evidence" value="ECO:0007669"/>
    <property type="project" value="UniProtKB-UniRule"/>
</dbReference>
<protein>
    <recommendedName>
        <fullName evidence="5">Ethanolamine ammonia-lyase small subunit</fullName>
        <shortName evidence="5">EAL small subunit</shortName>
        <ecNumber evidence="5">4.3.1.7</ecNumber>
    </recommendedName>
</protein>
<dbReference type="NCBIfam" id="NF003971">
    <property type="entry name" value="PRK05465.1"/>
    <property type="match status" value="1"/>
</dbReference>